<dbReference type="AlphaFoldDB" id="A0AAV7EVX4"/>
<sequence length="181" mass="20707">MCLINLLMLTRLRVRFSTFLVLLLLKWLSEKVKERLYASLWQLLLAMVLHRVPRLHGEHLLNFLDIIKAASNWRQQQPPLHLRQICFLFQFPNLVAAHAARPHGRRRGPCMVSFAEQFTGFWRGHASRALFMVQSPDGCTVASAAGDKKLLFWNAFGTLQVAKHLAQTANAAPSSNFSYIR</sequence>
<name>A0AAV7EVX4_ARIFI</name>
<accession>A0AAV7EVX4</accession>
<gene>
    <name evidence="1" type="ORF">H6P81_005939</name>
</gene>
<evidence type="ECO:0000313" key="1">
    <source>
        <dbReference type="EMBL" id="KAG9453035.1"/>
    </source>
</evidence>
<dbReference type="Proteomes" id="UP000825729">
    <property type="component" value="Unassembled WGS sequence"/>
</dbReference>
<keyword evidence="2" id="KW-1185">Reference proteome</keyword>
<evidence type="ECO:0000313" key="2">
    <source>
        <dbReference type="Proteomes" id="UP000825729"/>
    </source>
</evidence>
<dbReference type="EMBL" id="JAINDJ010000003">
    <property type="protein sequence ID" value="KAG9453035.1"/>
    <property type="molecule type" value="Genomic_DNA"/>
</dbReference>
<reference evidence="1 2" key="1">
    <citation type="submission" date="2021-07" db="EMBL/GenBank/DDBJ databases">
        <title>The Aristolochia fimbriata genome: insights into angiosperm evolution, floral development and chemical biosynthesis.</title>
        <authorList>
            <person name="Jiao Y."/>
        </authorList>
    </citation>
    <scope>NUCLEOTIDE SEQUENCE [LARGE SCALE GENOMIC DNA]</scope>
    <source>
        <strain evidence="1">IBCAS-2021</strain>
        <tissue evidence="1">Leaf</tissue>
    </source>
</reference>
<protein>
    <submittedName>
        <fullName evidence="1">Uncharacterized protein</fullName>
    </submittedName>
</protein>
<proteinExistence type="predicted"/>
<organism evidence="1 2">
    <name type="scientific">Aristolochia fimbriata</name>
    <name type="common">White veined hardy Dutchman's pipe vine</name>
    <dbReference type="NCBI Taxonomy" id="158543"/>
    <lineage>
        <taxon>Eukaryota</taxon>
        <taxon>Viridiplantae</taxon>
        <taxon>Streptophyta</taxon>
        <taxon>Embryophyta</taxon>
        <taxon>Tracheophyta</taxon>
        <taxon>Spermatophyta</taxon>
        <taxon>Magnoliopsida</taxon>
        <taxon>Magnoliidae</taxon>
        <taxon>Piperales</taxon>
        <taxon>Aristolochiaceae</taxon>
        <taxon>Aristolochia</taxon>
    </lineage>
</organism>
<comment type="caution">
    <text evidence="1">The sequence shown here is derived from an EMBL/GenBank/DDBJ whole genome shotgun (WGS) entry which is preliminary data.</text>
</comment>